<name>A0A431V638_9GAMM</name>
<dbReference type="InterPro" id="IPR020007">
    <property type="entry name" value="NeuB/NeuA"/>
</dbReference>
<dbReference type="Proteomes" id="UP000267400">
    <property type="component" value="Unassembled WGS sequence"/>
</dbReference>
<dbReference type="GO" id="GO:0016051">
    <property type="term" value="P:carbohydrate biosynthetic process"/>
    <property type="evidence" value="ECO:0007669"/>
    <property type="project" value="InterPro"/>
</dbReference>
<dbReference type="InterPro" id="IPR013974">
    <property type="entry name" value="SAF"/>
</dbReference>
<keyword evidence="3" id="KW-1185">Reference proteome</keyword>
<dbReference type="SUPFAM" id="SSF51569">
    <property type="entry name" value="Aldolase"/>
    <property type="match status" value="1"/>
</dbReference>
<dbReference type="InterPro" id="IPR013785">
    <property type="entry name" value="Aldolase_TIM"/>
</dbReference>
<accession>A0A431V638</accession>
<protein>
    <submittedName>
        <fullName evidence="2">N-acetylneuraminate synthase</fullName>
        <ecNumber evidence="2">2.5.1.56</ecNumber>
    </submittedName>
</protein>
<dbReference type="CDD" id="cd11615">
    <property type="entry name" value="SAF_NeuB_like"/>
    <property type="match status" value="1"/>
</dbReference>
<dbReference type="Gene3D" id="3.20.20.70">
    <property type="entry name" value="Aldolase class I"/>
    <property type="match status" value="1"/>
</dbReference>
<proteinExistence type="predicted"/>
<comment type="caution">
    <text evidence="2">The sequence shown here is derived from an EMBL/GenBank/DDBJ whole genome shotgun (WGS) entry which is preliminary data.</text>
</comment>
<dbReference type="Pfam" id="PF03102">
    <property type="entry name" value="NeuB"/>
    <property type="match status" value="1"/>
</dbReference>
<dbReference type="EC" id="2.5.1.56" evidence="2"/>
<dbReference type="InterPro" id="IPR057736">
    <property type="entry name" value="SAF_PseI/NeuA/NeuB"/>
</dbReference>
<dbReference type="Pfam" id="PF08666">
    <property type="entry name" value="SAF"/>
    <property type="match status" value="1"/>
</dbReference>
<evidence type="ECO:0000313" key="3">
    <source>
        <dbReference type="Proteomes" id="UP000267400"/>
    </source>
</evidence>
<dbReference type="GO" id="GO:0050462">
    <property type="term" value="F:N-acetylneuraminate synthase activity"/>
    <property type="evidence" value="ECO:0007669"/>
    <property type="project" value="UniProtKB-EC"/>
</dbReference>
<dbReference type="InterPro" id="IPR036732">
    <property type="entry name" value="AFP_Neu5c_C_sf"/>
</dbReference>
<evidence type="ECO:0000313" key="2">
    <source>
        <dbReference type="EMBL" id="RTR05333.1"/>
    </source>
</evidence>
<dbReference type="InterPro" id="IPR006190">
    <property type="entry name" value="SAF_AFP_Neu5Ac"/>
</dbReference>
<keyword evidence="2" id="KW-0808">Transferase</keyword>
<dbReference type="InterPro" id="IPR051690">
    <property type="entry name" value="PseI-like"/>
</dbReference>
<dbReference type="NCBIfam" id="TIGR03569">
    <property type="entry name" value="NeuB_NnaB"/>
    <property type="match status" value="1"/>
</dbReference>
<dbReference type="Gene3D" id="3.90.1210.10">
    <property type="entry name" value="Antifreeze-like/N-acetylneuraminic acid synthase C-terminal domain"/>
    <property type="match status" value="1"/>
</dbReference>
<dbReference type="SUPFAM" id="SSF51269">
    <property type="entry name" value="AFP III-like domain"/>
    <property type="match status" value="1"/>
</dbReference>
<dbReference type="RefSeq" id="WP_126482462.1">
    <property type="nucleotide sequence ID" value="NZ_RXNS01000005.1"/>
</dbReference>
<dbReference type="InterPro" id="IPR013132">
    <property type="entry name" value="PseI/NeuA/B-like_N"/>
</dbReference>
<sequence length="339" mass="36879">MNDTAACFIIAEAGVNHNGSLDLALELVEQARECGADAVKFQTFSTDLMVTKEATSATYQYRAVPQARSQYEMLKALEMSEANFVAIEAHCRACNIEFLSSAFDEQSAVFLDRLGMRLFKVPSGEITNFPLLETIGRFGKPVILSTGMSWLGEIEAAVETLSRTGAGRIDLLHCVTEYPAPYDEINLSAMQTLGACFGTRVGYSDHTAGIEIPLAAVAMGASVIEKHFTLDPDMSGPDHAASLPPGDFRRMVEAIRHVESARGDGRKRPAPCEMLNLEVVRKSVTASREIVQGEVITRTHLTLKRPGSGLSPQCLDAVVGRRASRRIEADELIDWGDLA</sequence>
<feature type="domain" description="AFP-like" evidence="1">
    <location>
        <begin position="283"/>
        <end position="339"/>
    </location>
</feature>
<dbReference type="SMART" id="SM00858">
    <property type="entry name" value="SAF"/>
    <property type="match status" value="1"/>
</dbReference>
<dbReference type="PANTHER" id="PTHR42966:SF1">
    <property type="entry name" value="SIALIC ACID SYNTHASE"/>
    <property type="match status" value="1"/>
</dbReference>
<dbReference type="AlphaFoldDB" id="A0A431V638"/>
<dbReference type="PROSITE" id="PS50844">
    <property type="entry name" value="AFP_LIKE"/>
    <property type="match status" value="1"/>
</dbReference>
<evidence type="ECO:0000259" key="1">
    <source>
        <dbReference type="PROSITE" id="PS50844"/>
    </source>
</evidence>
<dbReference type="PANTHER" id="PTHR42966">
    <property type="entry name" value="N-ACETYLNEURAMINATE SYNTHASE"/>
    <property type="match status" value="1"/>
</dbReference>
<dbReference type="GO" id="GO:0047444">
    <property type="term" value="F:N-acylneuraminate-9-phosphate synthase activity"/>
    <property type="evidence" value="ECO:0007669"/>
    <property type="project" value="TreeGrafter"/>
</dbReference>
<organism evidence="2 3">
    <name type="scientific">Halomonas nitroreducens</name>
    <dbReference type="NCBI Taxonomy" id="447425"/>
    <lineage>
        <taxon>Bacteria</taxon>
        <taxon>Pseudomonadati</taxon>
        <taxon>Pseudomonadota</taxon>
        <taxon>Gammaproteobacteria</taxon>
        <taxon>Oceanospirillales</taxon>
        <taxon>Halomonadaceae</taxon>
        <taxon>Halomonas</taxon>
    </lineage>
</organism>
<dbReference type="EMBL" id="RXNS01000005">
    <property type="protein sequence ID" value="RTR05333.1"/>
    <property type="molecule type" value="Genomic_DNA"/>
</dbReference>
<gene>
    <name evidence="2" type="primary">neuB</name>
    <name evidence="2" type="ORF">EKG36_07045</name>
</gene>
<dbReference type="OrthoDB" id="9781701at2"/>
<reference evidence="2 3" key="1">
    <citation type="submission" date="2018-12" db="EMBL/GenBank/DDBJ databases">
        <authorList>
            <person name="Yu L."/>
        </authorList>
    </citation>
    <scope>NUCLEOTIDE SEQUENCE [LARGE SCALE GENOMIC DNA]</scope>
    <source>
        <strain evidence="2 3">11S</strain>
    </source>
</reference>